<keyword evidence="2" id="KW-1185">Reference proteome</keyword>
<reference evidence="1 2" key="1">
    <citation type="submission" date="2017-08" db="EMBL/GenBank/DDBJ databases">
        <title>The complete genome sequence of Maribacter sp. B1, isolated from deep-sea sediment.</title>
        <authorList>
            <person name="Wu Y.-H."/>
            <person name="Cheng H."/>
            <person name="Xu X.-W."/>
        </authorList>
    </citation>
    <scope>NUCLEOTIDE SEQUENCE [LARGE SCALE GENOMIC DNA]</scope>
    <source>
        <strain evidence="1 2">B1</strain>
    </source>
</reference>
<accession>A0A223V9Z0</accession>
<proteinExistence type="predicted"/>
<dbReference type="AlphaFoldDB" id="A0A223V9Z0"/>
<protein>
    <submittedName>
        <fullName evidence="1">Uncharacterized protein</fullName>
    </submittedName>
</protein>
<gene>
    <name evidence="1" type="ORF">CJ263_16405</name>
</gene>
<name>A0A223V9Z0_9FLAO</name>
<organism evidence="1 2">
    <name type="scientific">Maribacter cobaltidurans</name>
    <dbReference type="NCBI Taxonomy" id="1178778"/>
    <lineage>
        <taxon>Bacteria</taxon>
        <taxon>Pseudomonadati</taxon>
        <taxon>Bacteroidota</taxon>
        <taxon>Flavobacteriia</taxon>
        <taxon>Flavobacteriales</taxon>
        <taxon>Flavobacteriaceae</taxon>
        <taxon>Maribacter</taxon>
    </lineage>
</organism>
<evidence type="ECO:0000313" key="1">
    <source>
        <dbReference type="EMBL" id="ASV31669.1"/>
    </source>
</evidence>
<evidence type="ECO:0000313" key="2">
    <source>
        <dbReference type="Proteomes" id="UP000215244"/>
    </source>
</evidence>
<sequence>MEILQWNRCGDNGSKEGEFHLLKISQDSTMMISGTRNSADTIKSKTEYSKWKKMTELLNVEDFLKFESKEIVNLKPDNCENGISIITKDSIYTEANVIFNKLIEESETINDLIIKTNK</sequence>
<dbReference type="EMBL" id="CP022957">
    <property type="protein sequence ID" value="ASV31669.1"/>
    <property type="molecule type" value="Genomic_DNA"/>
</dbReference>
<dbReference type="KEGG" id="marb:CJ263_16405"/>
<dbReference type="Proteomes" id="UP000215244">
    <property type="component" value="Chromosome"/>
</dbReference>